<dbReference type="GO" id="GO:0071555">
    <property type="term" value="P:cell wall organization"/>
    <property type="evidence" value="ECO:0007669"/>
    <property type="project" value="UniProtKB-KW"/>
</dbReference>
<dbReference type="Pfam" id="PF17092">
    <property type="entry name" value="PCB_OB"/>
    <property type="match status" value="1"/>
</dbReference>
<evidence type="ECO:0000256" key="19">
    <source>
        <dbReference type="ARBA" id="ARBA00023136"/>
    </source>
</evidence>
<keyword evidence="10" id="KW-0645">Protease</keyword>
<keyword evidence="13 27" id="KW-0812">Transmembrane</keyword>
<keyword evidence="17" id="KW-0573">Peptidoglycan synthesis</keyword>
<evidence type="ECO:0000313" key="32">
    <source>
        <dbReference type="Proteomes" id="UP000012179"/>
    </source>
</evidence>
<evidence type="ECO:0000256" key="2">
    <source>
        <dbReference type="ARBA" id="ARBA00004752"/>
    </source>
</evidence>
<dbReference type="PANTHER" id="PTHR32282:SF27">
    <property type="entry name" value="PENICILLIN-BINDING PROTEIN 1A"/>
    <property type="match status" value="1"/>
</dbReference>
<keyword evidence="20" id="KW-0046">Antibiotic resistance</keyword>
<evidence type="ECO:0000256" key="16">
    <source>
        <dbReference type="ARBA" id="ARBA00022968"/>
    </source>
</evidence>
<keyword evidence="14" id="KW-0378">Hydrolase</keyword>
<evidence type="ECO:0000256" key="11">
    <source>
        <dbReference type="ARBA" id="ARBA00022676"/>
    </source>
</evidence>
<sequence>MLTRWWVYLIAAFFAVGLLGILLVGFAALVTFPTLPSLEALTDYRPKIPLRVYSDEGLLIGEFGEERRQVIKISAAPERLKQAILAAEDDRFYQHGGVDYIGILRAAYSNFASGGVRQGASTITMQVARNFFLTKEKTLTRKFSEALLAFKIEHSLSKDEILELYFNQIYLGQRAYGFGAAAQVYFGKTLNDINLAEAAMLAGLPKAPSRFNPVVNIKRAKARQLYVLRRMHDLGYISNQEFKEAEKQPMHVKRDLQEFTMRADYVAEMARQAMYERYQEDTYTKGYKVYTTLKKLDQEAAYKAVRQGVMDYDRRHGYRGPEAVIDLTRNGSEREEILEDALQEVSDSGDIHAAVVLAADPKFVKVYRRGGEIIEITGDGLKFAERFLTGKAGSKPQNIRRGSLIRIWKNEKGGWQIVQLPQVEASLVSINSRDGAIRAMVGGFDFNRNQFNHVTQAWRQPGSSFKPFIYSASLEKGFTPATVINDAPLFFTAAETGSEDWEPRNFDGNFEGPLRMREGLAKSKNLVSIRILQAIGVQYAQDYVARFGFDPKQHPPYLPMALGAGSVTPMQMAVGYAAFANGGFRVAPYFIKRIEDVKGNILEQSEPALAVEKAKQIIDPRNAFLMTSMMQDVIQRGTATKAKQLGRTDLAGKTGTTNNHVDAWFCGYQADLVAIAWIGFDTPRPLGNKETGSHAALPIWMNYMARALKGVPMAAYTPPPGIATAKINPVTGLREAGGTMTEYFLEEQLPPEADSVNVVDEAIKSAEDVIKEFLAH</sequence>
<keyword evidence="19 27" id="KW-0472">Membrane</keyword>
<dbReference type="Pfam" id="PF00912">
    <property type="entry name" value="Transgly"/>
    <property type="match status" value="1"/>
</dbReference>
<dbReference type="InterPro" id="IPR001264">
    <property type="entry name" value="Glyco_trans_51"/>
</dbReference>
<comment type="catalytic activity">
    <reaction evidence="23">
        <text>Preferential cleavage: (Ac)2-L-Lys-D-Ala-|-D-Ala. Also transpeptidation of peptidyl-alanyl moieties that are N-acyl substituents of D-alanine.</text>
        <dbReference type="EC" id="3.4.16.4"/>
    </reaction>
</comment>
<keyword evidence="21" id="KW-0511">Multifunctional enzyme</keyword>
<dbReference type="EC" id="2.4.99.28" evidence="24"/>
<evidence type="ECO:0000256" key="1">
    <source>
        <dbReference type="ARBA" id="ARBA00004249"/>
    </source>
</evidence>
<dbReference type="GO" id="GO:0030288">
    <property type="term" value="C:outer membrane-bounded periplasmic space"/>
    <property type="evidence" value="ECO:0007669"/>
    <property type="project" value="TreeGrafter"/>
</dbReference>
<dbReference type="FunFam" id="1.10.3810.10:FF:000003">
    <property type="entry name" value="Penicillin-binding protein 1a"/>
    <property type="match status" value="1"/>
</dbReference>
<dbReference type="SUPFAM" id="SSF53955">
    <property type="entry name" value="Lysozyme-like"/>
    <property type="match status" value="1"/>
</dbReference>
<dbReference type="GO" id="GO:0008955">
    <property type="term" value="F:peptidoglycan glycosyltransferase activity"/>
    <property type="evidence" value="ECO:0007669"/>
    <property type="project" value="UniProtKB-EC"/>
</dbReference>
<dbReference type="OrthoDB" id="9766909at2"/>
<evidence type="ECO:0000259" key="30">
    <source>
        <dbReference type="Pfam" id="PF17092"/>
    </source>
</evidence>
<dbReference type="GO" id="GO:0046677">
    <property type="term" value="P:response to antibiotic"/>
    <property type="evidence" value="ECO:0007669"/>
    <property type="project" value="UniProtKB-KW"/>
</dbReference>
<evidence type="ECO:0000256" key="17">
    <source>
        <dbReference type="ARBA" id="ARBA00022984"/>
    </source>
</evidence>
<keyword evidence="16" id="KW-0735">Signal-anchor</keyword>
<dbReference type="GO" id="GO:0008658">
    <property type="term" value="F:penicillin binding"/>
    <property type="evidence" value="ECO:0007669"/>
    <property type="project" value="InterPro"/>
</dbReference>
<keyword evidence="7" id="KW-1003">Cell membrane</keyword>
<dbReference type="EMBL" id="CP021106">
    <property type="protein sequence ID" value="ARO88680.1"/>
    <property type="molecule type" value="Genomic_DNA"/>
</dbReference>
<reference evidence="31 32" key="1">
    <citation type="journal article" date="2015" name="Int. J. Syst. Evol. Microbiol.">
        <title>Nitrosospira lacus sp. nov., a psychrotolerant, ammonia-oxidizing bacterium from sandy lake sediment.</title>
        <authorList>
            <person name="Urakawa H."/>
            <person name="Garcia J.C."/>
            <person name="Nielsen J.L."/>
            <person name="Le V.Q."/>
            <person name="Kozlowski J.A."/>
            <person name="Stein L.Y."/>
            <person name="Lim C.K."/>
            <person name="Pommerening-Roser A."/>
            <person name="Martens-Habbena W."/>
            <person name="Stahl D.A."/>
            <person name="Klotz M.G."/>
        </authorList>
    </citation>
    <scope>NUCLEOTIDE SEQUENCE [LARGE SCALE GENOMIC DNA]</scope>
    <source>
        <strain evidence="31 32">APG3</strain>
    </source>
</reference>
<comment type="pathway">
    <text evidence="2">Cell wall biogenesis; peptidoglycan biosynthesis.</text>
</comment>
<dbReference type="InterPro" id="IPR012338">
    <property type="entry name" value="Beta-lactam/transpept-like"/>
</dbReference>
<evidence type="ECO:0000256" key="27">
    <source>
        <dbReference type="SAM" id="Phobius"/>
    </source>
</evidence>
<evidence type="ECO:0000256" key="9">
    <source>
        <dbReference type="ARBA" id="ARBA00022645"/>
    </source>
</evidence>
<dbReference type="GO" id="GO:0009002">
    <property type="term" value="F:serine-type D-Ala-D-Ala carboxypeptidase activity"/>
    <property type="evidence" value="ECO:0007669"/>
    <property type="project" value="UniProtKB-EC"/>
</dbReference>
<feature type="domain" description="Penicillin-binding protein transpeptidase" evidence="28">
    <location>
        <begin position="427"/>
        <end position="669"/>
    </location>
</feature>
<evidence type="ECO:0000256" key="24">
    <source>
        <dbReference type="ARBA" id="ARBA00044770"/>
    </source>
</evidence>
<evidence type="ECO:0000256" key="8">
    <source>
        <dbReference type="ARBA" id="ARBA00022519"/>
    </source>
</evidence>
<dbReference type="AlphaFoldDB" id="A0A1W6SS82"/>
<dbReference type="eggNOG" id="COG5009">
    <property type="taxonomic scope" value="Bacteria"/>
</dbReference>
<evidence type="ECO:0000256" key="18">
    <source>
        <dbReference type="ARBA" id="ARBA00022989"/>
    </source>
</evidence>
<keyword evidence="18 27" id="KW-1133">Transmembrane helix</keyword>
<keyword evidence="9" id="KW-0121">Carboxypeptidase</keyword>
<evidence type="ECO:0000313" key="31">
    <source>
        <dbReference type="EMBL" id="ARO88680.1"/>
    </source>
</evidence>
<evidence type="ECO:0000256" key="5">
    <source>
        <dbReference type="ARBA" id="ARBA00012448"/>
    </source>
</evidence>
<evidence type="ECO:0000256" key="10">
    <source>
        <dbReference type="ARBA" id="ARBA00022670"/>
    </source>
</evidence>
<protein>
    <recommendedName>
        <fullName evidence="6">Penicillin-binding protein 1A</fullName>
        <ecNumber evidence="24">2.4.99.28</ecNumber>
        <ecNumber evidence="5">3.4.16.4</ecNumber>
    </recommendedName>
</protein>
<evidence type="ECO:0000256" key="6">
    <source>
        <dbReference type="ARBA" id="ARBA00018638"/>
    </source>
</evidence>
<name>A0A1W6SS82_9PROT</name>
<evidence type="ECO:0000256" key="4">
    <source>
        <dbReference type="ARBA" id="ARBA00007739"/>
    </source>
</evidence>
<evidence type="ECO:0000256" key="22">
    <source>
        <dbReference type="ARBA" id="ARBA00023316"/>
    </source>
</evidence>
<dbReference type="Pfam" id="PF00905">
    <property type="entry name" value="Transpeptidase"/>
    <property type="match status" value="1"/>
</dbReference>
<dbReference type="NCBIfam" id="TIGR02074">
    <property type="entry name" value="PBP_1a_fam"/>
    <property type="match status" value="1"/>
</dbReference>
<evidence type="ECO:0000256" key="23">
    <source>
        <dbReference type="ARBA" id="ARBA00034000"/>
    </source>
</evidence>
<keyword evidence="32" id="KW-1185">Reference proteome</keyword>
<accession>A0A1W6SS82</accession>
<evidence type="ECO:0000259" key="28">
    <source>
        <dbReference type="Pfam" id="PF00905"/>
    </source>
</evidence>
<gene>
    <name evidence="31" type="ORF">EBAPG3_013400</name>
</gene>
<comment type="pathway">
    <text evidence="26">Glycan biosynthesis.</text>
</comment>
<dbReference type="Proteomes" id="UP000012179">
    <property type="component" value="Chromosome"/>
</dbReference>
<organism evidence="31 32">
    <name type="scientific">Nitrosospira lacus</name>
    <dbReference type="NCBI Taxonomy" id="1288494"/>
    <lineage>
        <taxon>Bacteria</taxon>
        <taxon>Pseudomonadati</taxon>
        <taxon>Pseudomonadota</taxon>
        <taxon>Betaproteobacteria</taxon>
        <taxon>Nitrosomonadales</taxon>
        <taxon>Nitrosomonadaceae</taxon>
        <taxon>Nitrosospira</taxon>
    </lineage>
</organism>
<keyword evidence="12" id="KW-0808">Transferase</keyword>
<dbReference type="UniPathway" id="UPA00219"/>
<dbReference type="InterPro" id="IPR023346">
    <property type="entry name" value="Lysozyme-like_dom_sf"/>
</dbReference>
<comment type="catalytic activity">
    <reaction evidence="25">
        <text>[GlcNAc-(1-&gt;4)-Mur2Ac(oyl-L-Ala-gamma-D-Glu-L-Lys-D-Ala-D-Ala)](n)-di-trans,octa-cis-undecaprenyl diphosphate + beta-D-GlcNAc-(1-&gt;4)-Mur2Ac(oyl-L-Ala-gamma-D-Glu-L-Lys-D-Ala-D-Ala)-di-trans,octa-cis-undecaprenyl diphosphate = [GlcNAc-(1-&gt;4)-Mur2Ac(oyl-L-Ala-gamma-D-Glu-L-Lys-D-Ala-D-Ala)](n+1)-di-trans,octa-cis-undecaprenyl diphosphate + di-trans,octa-cis-undecaprenyl diphosphate + H(+)</text>
        <dbReference type="Rhea" id="RHEA:23708"/>
        <dbReference type="Rhea" id="RHEA-COMP:9602"/>
        <dbReference type="Rhea" id="RHEA-COMP:9603"/>
        <dbReference type="ChEBI" id="CHEBI:15378"/>
        <dbReference type="ChEBI" id="CHEBI:58405"/>
        <dbReference type="ChEBI" id="CHEBI:60033"/>
        <dbReference type="ChEBI" id="CHEBI:78435"/>
        <dbReference type="EC" id="2.4.99.28"/>
    </reaction>
</comment>
<dbReference type="GO" id="GO:0009252">
    <property type="term" value="P:peptidoglycan biosynthetic process"/>
    <property type="evidence" value="ECO:0007669"/>
    <property type="project" value="UniProtKB-UniPathway"/>
</dbReference>
<feature type="domain" description="Glycosyl transferase family 51" evidence="29">
    <location>
        <begin position="59"/>
        <end position="232"/>
    </location>
</feature>
<dbReference type="RefSeq" id="WP_004179495.1">
    <property type="nucleotide sequence ID" value="NZ_CP021106.3"/>
</dbReference>
<dbReference type="GO" id="GO:0008360">
    <property type="term" value="P:regulation of cell shape"/>
    <property type="evidence" value="ECO:0007669"/>
    <property type="project" value="UniProtKB-KW"/>
</dbReference>
<dbReference type="InterPro" id="IPR031376">
    <property type="entry name" value="PCB_OB"/>
</dbReference>
<evidence type="ECO:0000256" key="25">
    <source>
        <dbReference type="ARBA" id="ARBA00049902"/>
    </source>
</evidence>
<evidence type="ECO:0000256" key="26">
    <source>
        <dbReference type="ARBA" id="ARBA00060592"/>
    </source>
</evidence>
<feature type="domain" description="Penicillin-binding protein OB-like" evidence="30">
    <location>
        <begin position="318"/>
        <end position="423"/>
    </location>
</feature>
<evidence type="ECO:0000256" key="13">
    <source>
        <dbReference type="ARBA" id="ARBA00022692"/>
    </source>
</evidence>
<dbReference type="Gene3D" id="1.10.3810.10">
    <property type="entry name" value="Biosynthetic peptidoglycan transglycosylase-like"/>
    <property type="match status" value="1"/>
</dbReference>
<dbReference type="InterPro" id="IPR036950">
    <property type="entry name" value="PBP_transglycosylase"/>
</dbReference>
<dbReference type="EC" id="3.4.16.4" evidence="5"/>
<evidence type="ECO:0000259" key="29">
    <source>
        <dbReference type="Pfam" id="PF00912"/>
    </source>
</evidence>
<dbReference type="InterPro" id="IPR050396">
    <property type="entry name" value="Glycosyltr_51/Transpeptidase"/>
</dbReference>
<keyword evidence="22" id="KW-0961">Cell wall biogenesis/degradation</keyword>
<evidence type="ECO:0000256" key="14">
    <source>
        <dbReference type="ARBA" id="ARBA00022801"/>
    </source>
</evidence>
<comment type="similarity">
    <text evidence="3">In the C-terminal section; belongs to the transpeptidase family.</text>
</comment>
<evidence type="ECO:0000256" key="12">
    <source>
        <dbReference type="ARBA" id="ARBA00022679"/>
    </source>
</evidence>
<dbReference type="PANTHER" id="PTHR32282">
    <property type="entry name" value="BINDING PROTEIN TRANSPEPTIDASE, PUTATIVE-RELATED"/>
    <property type="match status" value="1"/>
</dbReference>
<dbReference type="Gene3D" id="3.40.710.10">
    <property type="entry name" value="DD-peptidase/beta-lactamase superfamily"/>
    <property type="match status" value="2"/>
</dbReference>
<keyword evidence="15" id="KW-0133">Cell shape</keyword>
<dbReference type="SUPFAM" id="SSF56601">
    <property type="entry name" value="beta-lactamase/transpeptidase-like"/>
    <property type="match status" value="1"/>
</dbReference>
<evidence type="ECO:0000256" key="7">
    <source>
        <dbReference type="ARBA" id="ARBA00022475"/>
    </source>
</evidence>
<dbReference type="InterPro" id="IPR001460">
    <property type="entry name" value="PCN-bd_Tpept"/>
</dbReference>
<feature type="transmembrane region" description="Helical" evidence="27">
    <location>
        <begin position="7"/>
        <end position="32"/>
    </location>
</feature>
<comment type="similarity">
    <text evidence="4">In the N-terminal section; belongs to the glycosyltransferase 51 family.</text>
</comment>
<proteinExistence type="inferred from homology"/>
<dbReference type="GO" id="GO:0005886">
    <property type="term" value="C:plasma membrane"/>
    <property type="evidence" value="ECO:0007669"/>
    <property type="project" value="UniProtKB-SubCell"/>
</dbReference>
<dbReference type="GO" id="GO:0006508">
    <property type="term" value="P:proteolysis"/>
    <property type="evidence" value="ECO:0007669"/>
    <property type="project" value="UniProtKB-KW"/>
</dbReference>
<evidence type="ECO:0000256" key="3">
    <source>
        <dbReference type="ARBA" id="ARBA00007090"/>
    </source>
</evidence>
<comment type="subcellular location">
    <subcellularLocation>
        <location evidence="1">Cell inner membrane</location>
        <topology evidence="1">Single-pass type II membrane protein</topology>
    </subcellularLocation>
</comment>
<keyword evidence="11" id="KW-0328">Glycosyltransferase</keyword>
<evidence type="ECO:0000256" key="21">
    <source>
        <dbReference type="ARBA" id="ARBA00023268"/>
    </source>
</evidence>
<evidence type="ECO:0000256" key="15">
    <source>
        <dbReference type="ARBA" id="ARBA00022960"/>
    </source>
</evidence>
<keyword evidence="8" id="KW-0997">Cell inner membrane</keyword>
<dbReference type="KEGG" id="nlc:EBAPG3_013400"/>
<evidence type="ECO:0000256" key="20">
    <source>
        <dbReference type="ARBA" id="ARBA00023251"/>
    </source>
</evidence>